<dbReference type="FunFam" id="3.30.420.10:FF:000059">
    <property type="entry name" value="Exosome complex exonuclease Rrp6"/>
    <property type="match status" value="1"/>
</dbReference>
<evidence type="ECO:0000256" key="9">
    <source>
        <dbReference type="ARBA" id="ARBA00070365"/>
    </source>
</evidence>
<name>A0AA88YJH3_PINIB</name>
<evidence type="ECO:0000256" key="8">
    <source>
        <dbReference type="ARBA" id="ARBA00043957"/>
    </source>
</evidence>
<dbReference type="Pfam" id="PF00570">
    <property type="entry name" value="HRDC"/>
    <property type="match status" value="1"/>
</dbReference>
<dbReference type="Gene3D" id="1.10.150.80">
    <property type="entry name" value="HRDC domain"/>
    <property type="match status" value="1"/>
</dbReference>
<dbReference type="InterPro" id="IPR002121">
    <property type="entry name" value="HRDC_dom"/>
</dbReference>
<dbReference type="InterPro" id="IPR010997">
    <property type="entry name" value="HRDC-like_sf"/>
</dbReference>
<accession>A0AA88YJH3</accession>
<dbReference type="GO" id="GO:0005730">
    <property type="term" value="C:nucleolus"/>
    <property type="evidence" value="ECO:0007669"/>
    <property type="project" value="TreeGrafter"/>
</dbReference>
<dbReference type="GO" id="GO:0000166">
    <property type="term" value="F:nucleotide binding"/>
    <property type="evidence" value="ECO:0007669"/>
    <property type="project" value="InterPro"/>
</dbReference>
<dbReference type="SMART" id="SM00474">
    <property type="entry name" value="35EXOc"/>
    <property type="match status" value="1"/>
</dbReference>
<dbReference type="SUPFAM" id="SSF47819">
    <property type="entry name" value="HRDC-like"/>
    <property type="match status" value="1"/>
</dbReference>
<dbReference type="InterPro" id="IPR002562">
    <property type="entry name" value="3'-5'_exonuclease_dom"/>
</dbReference>
<dbReference type="InterPro" id="IPR012588">
    <property type="entry name" value="Exosome-assoc_fac_Rrp6_N"/>
</dbReference>
<dbReference type="Proteomes" id="UP001186944">
    <property type="component" value="Unassembled WGS sequence"/>
</dbReference>
<dbReference type="InterPro" id="IPR036397">
    <property type="entry name" value="RNaseH_sf"/>
</dbReference>
<sequence length="840" mass="96046">MDDEKPSTSSKKDDFLEGFNDVNQYMQQALQSVVQAVKSSNDLPAAGDDFDYYSSFSGVRDFLDVEGKRILHIIQTLMRFHNVKGNLERSGHDASDLEDKFDIIMDANDQILERVGNYLDEAAGIKKKEDNLVLASATPKLTNSASWNKKTSSVNSPTSSGYRLLSARNIQRPQLKFKDKADNSNTPFIPKIKVKPNAVKSLEDSMRLPEDVTPENLDDPSFTYPHPYQEELGVFKPTPQQLEVGDPQKPEPVSECPYTMITKVEDLQSLVKKLSSEAELAVDLEAHSYRSFQGFVCLMQISTRREDFLIDTLELRHELPALNEVFTDPNIVKVFHGANMDIEWLQRDFGLYVVNMFDTGQAARVLGHNKFSLAYLMDHYCGVNPNKQYQLADWRIRPLPQELIDYAREDTHYLLYIYDRMRKELITRGNEHKNLLISVLQRSTEVCAKVYKKNVFREDDYLEMYRKSKKVFNSQQLAALQKLYAWRDRLARQEDESHSYVLPNHMLLQIAEILPRERQGVFACCNPIPPLVRQFLPEIHGFILEARETPLVKVKPKEKSQPSAYHHPKYDHSSLLTCPHDLSHQHTSVDDAMDIDIPVVPDVTMVTSMSSLYGTNNSGRIVVMKDKPLLSVLADKNDRVGSNGQRIAAAIKASFLNPFIMYLPDDDDQGSSIIKPRRTKQVMETWKLRHNTVKRKASEVSPNSPSPAPSAPPAKRAKLDVMSPPPVPDMSLKEVLAKHKKAARDLQEFTESKKDKKEKKKKSKEPVEVTPFDYSQVNPKLFQGEHSAKKQKVFDPSAEMRKKNKGQKIQKPMMSTSKSQKSETFNRKDKHHGQRKWPKM</sequence>
<gene>
    <name evidence="12" type="ORF">FSP39_010385</name>
</gene>
<dbReference type="PROSITE" id="PS50967">
    <property type="entry name" value="HRDC"/>
    <property type="match status" value="1"/>
</dbReference>
<evidence type="ECO:0000259" key="11">
    <source>
        <dbReference type="PROSITE" id="PS50967"/>
    </source>
</evidence>
<dbReference type="PANTHER" id="PTHR12124:SF47">
    <property type="entry name" value="EXOSOME COMPONENT 10"/>
    <property type="match status" value="1"/>
</dbReference>
<dbReference type="InterPro" id="IPR045092">
    <property type="entry name" value="Rrp6-like"/>
</dbReference>
<dbReference type="GO" id="GO:0071035">
    <property type="term" value="P:nuclear polyadenylation-dependent rRNA catabolic process"/>
    <property type="evidence" value="ECO:0007669"/>
    <property type="project" value="TreeGrafter"/>
</dbReference>
<evidence type="ECO:0000313" key="13">
    <source>
        <dbReference type="Proteomes" id="UP001186944"/>
    </source>
</evidence>
<comment type="similarity">
    <text evidence="8">Belongs to the exosome component 10/RRP6 family.</text>
</comment>
<evidence type="ECO:0000256" key="4">
    <source>
        <dbReference type="ARBA" id="ARBA00022801"/>
    </source>
</evidence>
<evidence type="ECO:0000256" key="10">
    <source>
        <dbReference type="SAM" id="MobiDB-lite"/>
    </source>
</evidence>
<dbReference type="GO" id="GO:0071037">
    <property type="term" value="P:nuclear polyadenylation-dependent snRNA catabolic process"/>
    <property type="evidence" value="ECO:0007669"/>
    <property type="project" value="TreeGrafter"/>
</dbReference>
<keyword evidence="3" id="KW-0540">Nuclease</keyword>
<dbReference type="GO" id="GO:0071044">
    <property type="term" value="P:histone mRNA catabolic process"/>
    <property type="evidence" value="ECO:0007669"/>
    <property type="project" value="TreeGrafter"/>
</dbReference>
<dbReference type="SMART" id="SM00341">
    <property type="entry name" value="HRDC"/>
    <property type="match status" value="1"/>
</dbReference>
<keyword evidence="6" id="KW-0269">Exonuclease</keyword>
<dbReference type="InterPro" id="IPR049559">
    <property type="entry name" value="Rrp6p-like_exo"/>
</dbReference>
<dbReference type="InterPro" id="IPR012337">
    <property type="entry name" value="RNaseH-like_sf"/>
</dbReference>
<comment type="caution">
    <text evidence="12">The sequence shown here is derived from an EMBL/GenBank/DDBJ whole genome shotgun (WGS) entry which is preliminary data.</text>
</comment>
<dbReference type="GO" id="GO:0000176">
    <property type="term" value="C:nuclear exosome (RNase complex)"/>
    <property type="evidence" value="ECO:0007669"/>
    <property type="project" value="InterPro"/>
</dbReference>
<dbReference type="InterPro" id="IPR044876">
    <property type="entry name" value="HRDC_dom_sf"/>
</dbReference>
<evidence type="ECO:0000256" key="7">
    <source>
        <dbReference type="ARBA" id="ARBA00023242"/>
    </source>
</evidence>
<feature type="region of interest" description="Disordered" evidence="10">
    <location>
        <begin position="690"/>
        <end position="840"/>
    </location>
</feature>
<dbReference type="SUPFAM" id="SSF53098">
    <property type="entry name" value="Ribonuclease H-like"/>
    <property type="match status" value="1"/>
</dbReference>
<protein>
    <recommendedName>
        <fullName evidence="9">Exosome complex component 10 homolog</fullName>
    </recommendedName>
</protein>
<dbReference type="AlphaFoldDB" id="A0AA88YJH3"/>
<feature type="compositionally biased region" description="Basic residues" evidence="10">
    <location>
        <begin position="828"/>
        <end position="840"/>
    </location>
</feature>
<keyword evidence="5" id="KW-0271">Exosome</keyword>
<dbReference type="GO" id="GO:0071040">
    <property type="term" value="P:nuclear polyadenylation-dependent antisense transcript catabolic process"/>
    <property type="evidence" value="ECO:0007669"/>
    <property type="project" value="TreeGrafter"/>
</dbReference>
<dbReference type="CDD" id="cd06147">
    <property type="entry name" value="Rrp6p_like_exo"/>
    <property type="match status" value="1"/>
</dbReference>
<comment type="subcellular location">
    <subcellularLocation>
        <location evidence="1">Nucleus</location>
    </subcellularLocation>
</comment>
<evidence type="ECO:0000313" key="12">
    <source>
        <dbReference type="EMBL" id="KAK3105991.1"/>
    </source>
</evidence>
<dbReference type="GO" id="GO:0003727">
    <property type="term" value="F:single-stranded RNA binding"/>
    <property type="evidence" value="ECO:0007669"/>
    <property type="project" value="TreeGrafter"/>
</dbReference>
<feature type="domain" description="HRDC" evidence="11">
    <location>
        <begin position="473"/>
        <end position="553"/>
    </location>
</feature>
<dbReference type="GO" id="GO:0071036">
    <property type="term" value="P:nuclear polyadenylation-dependent snoRNA catabolic process"/>
    <property type="evidence" value="ECO:0007669"/>
    <property type="project" value="TreeGrafter"/>
</dbReference>
<dbReference type="GO" id="GO:0000467">
    <property type="term" value="P:exonucleolytic trimming to generate mature 3'-end of 5.8S rRNA from tricistronic rRNA transcript (SSU-rRNA, 5.8S rRNA, LSU-rRNA)"/>
    <property type="evidence" value="ECO:0007669"/>
    <property type="project" value="InterPro"/>
</dbReference>
<dbReference type="Pfam" id="PF08066">
    <property type="entry name" value="PMC2NT"/>
    <property type="match status" value="1"/>
</dbReference>
<dbReference type="GO" id="GO:0071051">
    <property type="term" value="P:poly(A)-dependent snoRNA 3'-end processing"/>
    <property type="evidence" value="ECO:0007669"/>
    <property type="project" value="TreeGrafter"/>
</dbReference>
<dbReference type="GO" id="GO:0071039">
    <property type="term" value="P:nuclear polyadenylation-dependent CUT catabolic process"/>
    <property type="evidence" value="ECO:0007669"/>
    <property type="project" value="TreeGrafter"/>
</dbReference>
<reference evidence="12" key="1">
    <citation type="submission" date="2019-08" db="EMBL/GenBank/DDBJ databases">
        <title>The improved chromosome-level genome for the pearl oyster Pinctada fucata martensii using PacBio sequencing and Hi-C.</title>
        <authorList>
            <person name="Zheng Z."/>
        </authorList>
    </citation>
    <scope>NUCLEOTIDE SEQUENCE</scope>
    <source>
        <strain evidence="12">ZZ-2019</strain>
        <tissue evidence="12">Adductor muscle</tissue>
    </source>
</reference>
<dbReference type="EMBL" id="VSWD01000003">
    <property type="protein sequence ID" value="KAK3105991.1"/>
    <property type="molecule type" value="Genomic_DNA"/>
</dbReference>
<evidence type="ECO:0000256" key="5">
    <source>
        <dbReference type="ARBA" id="ARBA00022835"/>
    </source>
</evidence>
<evidence type="ECO:0000256" key="6">
    <source>
        <dbReference type="ARBA" id="ARBA00022839"/>
    </source>
</evidence>
<dbReference type="GO" id="GO:0000175">
    <property type="term" value="F:3'-5'-RNA exonuclease activity"/>
    <property type="evidence" value="ECO:0007669"/>
    <property type="project" value="InterPro"/>
</dbReference>
<keyword evidence="7" id="KW-0539">Nucleus</keyword>
<keyword evidence="4" id="KW-0378">Hydrolase</keyword>
<dbReference type="GO" id="GO:0071038">
    <property type="term" value="P:TRAMP-dependent tRNA surveillance pathway"/>
    <property type="evidence" value="ECO:0007669"/>
    <property type="project" value="TreeGrafter"/>
</dbReference>
<evidence type="ECO:0000256" key="2">
    <source>
        <dbReference type="ARBA" id="ARBA00022552"/>
    </source>
</evidence>
<feature type="compositionally biased region" description="Basic and acidic residues" evidence="10">
    <location>
        <begin position="731"/>
        <end position="755"/>
    </location>
</feature>
<organism evidence="12 13">
    <name type="scientific">Pinctada imbricata</name>
    <name type="common">Atlantic pearl-oyster</name>
    <name type="synonym">Pinctada martensii</name>
    <dbReference type="NCBI Taxonomy" id="66713"/>
    <lineage>
        <taxon>Eukaryota</taxon>
        <taxon>Metazoa</taxon>
        <taxon>Spiralia</taxon>
        <taxon>Lophotrochozoa</taxon>
        <taxon>Mollusca</taxon>
        <taxon>Bivalvia</taxon>
        <taxon>Autobranchia</taxon>
        <taxon>Pteriomorphia</taxon>
        <taxon>Pterioida</taxon>
        <taxon>Pterioidea</taxon>
        <taxon>Pteriidae</taxon>
        <taxon>Pinctada</taxon>
    </lineage>
</organism>
<dbReference type="FunFam" id="1.10.150.80:FF:000001">
    <property type="entry name" value="Putative exosome component 10"/>
    <property type="match status" value="1"/>
</dbReference>
<proteinExistence type="inferred from homology"/>
<keyword evidence="2" id="KW-0698">rRNA processing</keyword>
<keyword evidence="13" id="KW-1185">Reference proteome</keyword>
<dbReference type="Gene3D" id="3.30.420.10">
    <property type="entry name" value="Ribonuclease H-like superfamily/Ribonuclease H"/>
    <property type="match status" value="1"/>
</dbReference>
<evidence type="ECO:0000256" key="3">
    <source>
        <dbReference type="ARBA" id="ARBA00022722"/>
    </source>
</evidence>
<dbReference type="PANTHER" id="PTHR12124">
    <property type="entry name" value="POLYMYOSITIS/SCLERODERMA AUTOANTIGEN-RELATED"/>
    <property type="match status" value="1"/>
</dbReference>
<dbReference type="Pfam" id="PF01612">
    <property type="entry name" value="DNA_pol_A_exo1"/>
    <property type="match status" value="1"/>
</dbReference>
<evidence type="ECO:0000256" key="1">
    <source>
        <dbReference type="ARBA" id="ARBA00004123"/>
    </source>
</evidence>